<dbReference type="EMBL" id="FNXT01001260">
    <property type="protein sequence ID" value="SZX76521.1"/>
    <property type="molecule type" value="Genomic_DNA"/>
</dbReference>
<protein>
    <recommendedName>
        <fullName evidence="4">Malectin-like domain-containing protein</fullName>
    </recommendedName>
</protein>
<keyword evidence="3" id="KW-1185">Reference proteome</keyword>
<dbReference type="AlphaFoldDB" id="A0A383WGF5"/>
<feature type="chain" id="PRO_5016846844" description="Malectin-like domain-containing protein" evidence="1">
    <location>
        <begin position="26"/>
        <end position="558"/>
    </location>
</feature>
<organism evidence="2 3">
    <name type="scientific">Tetradesmus obliquus</name>
    <name type="common">Green alga</name>
    <name type="synonym">Acutodesmus obliquus</name>
    <dbReference type="NCBI Taxonomy" id="3088"/>
    <lineage>
        <taxon>Eukaryota</taxon>
        <taxon>Viridiplantae</taxon>
        <taxon>Chlorophyta</taxon>
        <taxon>core chlorophytes</taxon>
        <taxon>Chlorophyceae</taxon>
        <taxon>CS clade</taxon>
        <taxon>Sphaeropleales</taxon>
        <taxon>Scenedesmaceae</taxon>
        <taxon>Tetradesmus</taxon>
    </lineage>
</organism>
<evidence type="ECO:0000256" key="1">
    <source>
        <dbReference type="SAM" id="SignalP"/>
    </source>
</evidence>
<evidence type="ECO:0000313" key="2">
    <source>
        <dbReference type="EMBL" id="SZX76521.1"/>
    </source>
</evidence>
<evidence type="ECO:0000313" key="3">
    <source>
        <dbReference type="Proteomes" id="UP000256970"/>
    </source>
</evidence>
<reference evidence="2 3" key="1">
    <citation type="submission" date="2016-10" db="EMBL/GenBank/DDBJ databases">
        <authorList>
            <person name="Cai Z."/>
        </authorList>
    </citation>
    <scope>NUCLEOTIDE SEQUENCE [LARGE SCALE GENOMIC DNA]</scope>
</reference>
<gene>
    <name evidence="2" type="ORF">BQ4739_LOCUS16904</name>
</gene>
<keyword evidence="1" id="KW-0732">Signal</keyword>
<dbReference type="Proteomes" id="UP000256970">
    <property type="component" value="Unassembled WGS sequence"/>
</dbReference>
<evidence type="ECO:0008006" key="4">
    <source>
        <dbReference type="Google" id="ProtNLM"/>
    </source>
</evidence>
<accession>A0A383WGF5</accession>
<name>A0A383WGF5_TETOB</name>
<proteinExistence type="predicted"/>
<feature type="signal peptide" evidence="1">
    <location>
        <begin position="1"/>
        <end position="25"/>
    </location>
</feature>
<sequence>MAGLRAHCLLCSVVLGFAVLSRAQAAAISGTTCAPAPNFFPPGKEDSSLPPAWTQTAQEAAGNLLSDQLYTVVLTSNKNVPEIDAEGPPVLYVLPKHDLLTVGATPSRACMGYGATVVASRHLLSDAGSDTAAAADTAGEDADDTAAAAGRKLAQAGAVTVPARFRVDISIGKNYSKSLGEFKFNATVPAAITLNMLSNFTDGDYCMNIKLTIVAGSGLVGSLAVPVTDLHSTTQVCFYKLDAMPEAAVGFNTCGDTFSANITAAKNITPVPLFPGSSELLFMPVYRFESDLNRTVDGSWPAGGAPAKMEQWVVVDSAAAALKPATYLPEGQYPDGFYNIRVESSLATQYPSLLSLGVAAGYDKYNEESVPEALAGLFKVLPNKQWPSGKVLGIQNELTAFISLDGPELSAIPVNAEISFNWKFDGFGKQYCWIDGLRYYNDAEFMCKQPLDLTLPNSKNHTLTILLVDVCSKNYTVEVTYSTWGYAITKAPKATVAAIDSDSLTGGQTFDMVGVGVPLSSTSTKRSLNAASTASSTALLFAPAVLAALHVSRQAGLV</sequence>